<comment type="caution">
    <text evidence="1">The sequence shown here is derived from an EMBL/GenBank/DDBJ whole genome shotgun (WGS) entry which is preliminary data.</text>
</comment>
<feature type="non-terminal residue" evidence="1">
    <location>
        <position position="164"/>
    </location>
</feature>
<accession>A0ABX3GBE8</accession>
<organism evidence="1 2">
    <name type="scientific">Paenibacillus odorifer</name>
    <dbReference type="NCBI Taxonomy" id="189426"/>
    <lineage>
        <taxon>Bacteria</taxon>
        <taxon>Bacillati</taxon>
        <taxon>Bacillota</taxon>
        <taxon>Bacilli</taxon>
        <taxon>Bacillales</taxon>
        <taxon>Paenibacillaceae</taxon>
        <taxon>Paenibacillus</taxon>
    </lineage>
</organism>
<dbReference type="RefSeq" id="WP_076221334.1">
    <property type="nucleotide sequence ID" value="NZ_MPVP01001010.1"/>
</dbReference>
<gene>
    <name evidence="1" type="ORF">BSO21_35950</name>
</gene>
<reference evidence="1 2" key="1">
    <citation type="submission" date="2016-11" db="EMBL/GenBank/DDBJ databases">
        <title>Paenibacillus species isolates.</title>
        <authorList>
            <person name="Beno S.M."/>
        </authorList>
    </citation>
    <scope>NUCLEOTIDE SEQUENCE [LARGE SCALE GENOMIC DNA]</scope>
    <source>
        <strain evidence="1 2">FSL H7-0433</strain>
    </source>
</reference>
<dbReference type="PROSITE" id="PS51257">
    <property type="entry name" value="PROKAR_LIPOPROTEIN"/>
    <property type="match status" value="1"/>
</dbReference>
<dbReference type="Proteomes" id="UP000187158">
    <property type="component" value="Unassembled WGS sequence"/>
</dbReference>
<proteinExistence type="predicted"/>
<protein>
    <recommendedName>
        <fullName evidence="3">Lipoprotein</fullName>
    </recommendedName>
</protein>
<sequence length="164" mass="18592">MIKSLFLAICVSILLVGCSIQKISGPMEKDLEGPNIALKIAVVGANDLVKVENVDYVKKDLKELISHSEEIFDGLIISQDSIEEASKKEYRDYFKYIKYPVFFIGTENILVAMFRADNVTLEDVQIDGWGPHVSGFVNSKEGYRTWEFHLPDNPTRFDEKDLAN</sequence>
<evidence type="ECO:0008006" key="3">
    <source>
        <dbReference type="Google" id="ProtNLM"/>
    </source>
</evidence>
<name>A0ABX3GBE8_9BACL</name>
<keyword evidence="2" id="KW-1185">Reference proteome</keyword>
<evidence type="ECO:0000313" key="2">
    <source>
        <dbReference type="Proteomes" id="UP000187158"/>
    </source>
</evidence>
<dbReference type="EMBL" id="MPVP01001010">
    <property type="protein sequence ID" value="OMC76554.1"/>
    <property type="molecule type" value="Genomic_DNA"/>
</dbReference>
<evidence type="ECO:0000313" key="1">
    <source>
        <dbReference type="EMBL" id="OMC76554.1"/>
    </source>
</evidence>